<keyword evidence="7 10" id="KW-0630">Potassium</keyword>
<evidence type="ECO:0000256" key="6">
    <source>
        <dbReference type="ARBA" id="ARBA00022857"/>
    </source>
</evidence>
<evidence type="ECO:0000313" key="12">
    <source>
        <dbReference type="EMBL" id="TCP07931.1"/>
    </source>
</evidence>
<feature type="binding site" evidence="10">
    <location>
        <position position="160"/>
    </location>
    <ligand>
        <name>K(+)</name>
        <dbReference type="ChEBI" id="CHEBI:29103"/>
    </ligand>
</feature>
<comment type="catalytic activity">
    <reaction evidence="2 10">
        <text>(6R)-NADPHX = (6S)-NADPHX</text>
        <dbReference type="Rhea" id="RHEA:32227"/>
        <dbReference type="ChEBI" id="CHEBI:64076"/>
        <dbReference type="ChEBI" id="CHEBI:64077"/>
        <dbReference type="EC" id="5.1.99.6"/>
    </reaction>
</comment>
<dbReference type="InterPro" id="IPR036652">
    <property type="entry name" value="YjeF_N_dom_sf"/>
</dbReference>
<organism evidence="13 15">
    <name type="scientific">Uruburuella suis</name>
    <dbReference type="NCBI Taxonomy" id="252130"/>
    <lineage>
        <taxon>Bacteria</taxon>
        <taxon>Pseudomonadati</taxon>
        <taxon>Pseudomonadota</taxon>
        <taxon>Betaproteobacteria</taxon>
        <taxon>Neisseriales</taxon>
        <taxon>Neisseriaceae</taxon>
        <taxon>Uruburuella</taxon>
    </lineage>
</organism>
<proteinExistence type="inferred from homology"/>
<evidence type="ECO:0000256" key="1">
    <source>
        <dbReference type="ARBA" id="ARBA00000013"/>
    </source>
</evidence>
<feature type="binding site" evidence="10">
    <location>
        <position position="157"/>
    </location>
    <ligand>
        <name>(6S)-NADPHX</name>
        <dbReference type="ChEBI" id="CHEBI:64076"/>
    </ligand>
</feature>
<dbReference type="AlphaFoldDB" id="A0AAE9GZU2"/>
<dbReference type="KEGG" id="usu:LVJ78_07120"/>
<keyword evidence="14" id="KW-1185">Reference proteome</keyword>
<evidence type="ECO:0000256" key="9">
    <source>
        <dbReference type="ARBA" id="ARBA00023235"/>
    </source>
</evidence>
<feature type="binding site" evidence="10">
    <location>
        <begin position="128"/>
        <end position="134"/>
    </location>
    <ligand>
        <name>(6S)-NADPHX</name>
        <dbReference type="ChEBI" id="CHEBI:64076"/>
    </ligand>
</feature>
<evidence type="ECO:0000256" key="10">
    <source>
        <dbReference type="HAMAP-Rule" id="MF_01966"/>
    </source>
</evidence>
<gene>
    <name evidence="10" type="primary">nnrE</name>
    <name evidence="12" type="ORF">EV680_10553</name>
    <name evidence="13" type="ORF">LVJ78_07120</name>
</gene>
<keyword evidence="6 10" id="KW-0521">NADP</keyword>
<comment type="similarity">
    <text evidence="10">Belongs to the NnrE/AIBP family.</text>
</comment>
<dbReference type="Gene3D" id="3.40.50.10260">
    <property type="entry name" value="YjeF N-terminal domain"/>
    <property type="match status" value="1"/>
</dbReference>
<dbReference type="SUPFAM" id="SSF64153">
    <property type="entry name" value="YjeF N-terminal domain-like"/>
    <property type="match status" value="1"/>
</dbReference>
<dbReference type="GO" id="GO:0052856">
    <property type="term" value="F:NAD(P)HX epimerase activity"/>
    <property type="evidence" value="ECO:0007669"/>
    <property type="project" value="UniProtKB-UniRule"/>
</dbReference>
<name>A0AAE9GZU2_9NEIS</name>
<dbReference type="EMBL" id="SLXE01000005">
    <property type="protein sequence ID" value="TCP07931.1"/>
    <property type="molecule type" value="Genomic_DNA"/>
</dbReference>
<dbReference type="Pfam" id="PF03853">
    <property type="entry name" value="YjeF_N"/>
    <property type="match status" value="1"/>
</dbReference>
<evidence type="ECO:0000256" key="7">
    <source>
        <dbReference type="ARBA" id="ARBA00022958"/>
    </source>
</evidence>
<feature type="binding site" evidence="10">
    <location>
        <begin position="56"/>
        <end position="60"/>
    </location>
    <ligand>
        <name>(6S)-NADPHX</name>
        <dbReference type="ChEBI" id="CHEBI:64076"/>
    </ligand>
</feature>
<feature type="binding site" evidence="10">
    <location>
        <position position="57"/>
    </location>
    <ligand>
        <name>K(+)</name>
        <dbReference type="ChEBI" id="CHEBI:29103"/>
    </ligand>
</feature>
<dbReference type="GO" id="GO:0046872">
    <property type="term" value="F:metal ion binding"/>
    <property type="evidence" value="ECO:0007669"/>
    <property type="project" value="UniProtKB-KW"/>
</dbReference>
<dbReference type="Proteomes" id="UP000294721">
    <property type="component" value="Unassembled WGS sequence"/>
</dbReference>
<evidence type="ECO:0000313" key="14">
    <source>
        <dbReference type="Proteomes" id="UP000294721"/>
    </source>
</evidence>
<dbReference type="RefSeq" id="WP_132953043.1">
    <property type="nucleotide sequence ID" value="NZ_CP091507.1"/>
</dbReference>
<evidence type="ECO:0000259" key="11">
    <source>
        <dbReference type="PROSITE" id="PS51385"/>
    </source>
</evidence>
<keyword evidence="8 10" id="KW-0520">NAD</keyword>
<dbReference type="NCBIfam" id="TIGR00197">
    <property type="entry name" value="yjeF_nterm"/>
    <property type="match status" value="1"/>
</dbReference>
<dbReference type="GO" id="GO:0000166">
    <property type="term" value="F:nucleotide binding"/>
    <property type="evidence" value="ECO:0007669"/>
    <property type="project" value="UniProtKB-KW"/>
</dbReference>
<evidence type="ECO:0000313" key="13">
    <source>
        <dbReference type="EMBL" id="UOO78489.1"/>
    </source>
</evidence>
<dbReference type="InterPro" id="IPR032976">
    <property type="entry name" value="YJEFN_prot_NAXE-like"/>
</dbReference>
<dbReference type="EC" id="5.1.99.6" evidence="3 10"/>
<evidence type="ECO:0000256" key="2">
    <source>
        <dbReference type="ARBA" id="ARBA00000909"/>
    </source>
</evidence>
<dbReference type="InterPro" id="IPR004443">
    <property type="entry name" value="YjeF_N_dom"/>
</dbReference>
<dbReference type="PROSITE" id="PS51385">
    <property type="entry name" value="YJEF_N"/>
    <property type="match status" value="1"/>
</dbReference>
<reference evidence="13" key="3">
    <citation type="journal article" date="2022" name="Res Sq">
        <title>Evolution of multicellular longitudinally dividing oral cavity symbionts (Neisseriaceae).</title>
        <authorList>
            <person name="Nyongesa S."/>
            <person name="Weber P."/>
            <person name="Bernet E."/>
            <person name="Pullido F."/>
            <person name="Nieckarz M."/>
            <person name="Delaby M."/>
            <person name="Nieves C."/>
            <person name="Viehboeck T."/>
            <person name="Krause N."/>
            <person name="Rivera-Millot A."/>
            <person name="Nakamura A."/>
            <person name="Vischer N."/>
            <person name="VanNieuwenhze M."/>
            <person name="Brun Y."/>
            <person name="Cava F."/>
            <person name="Bulgheresi S."/>
            <person name="Veyrier F."/>
        </authorList>
    </citation>
    <scope>NUCLEOTIDE SEQUENCE</scope>
    <source>
        <strain evidence="13">1258/02</strain>
    </source>
</reference>
<comment type="caution">
    <text evidence="10">Lacks conserved residue(s) required for the propagation of feature annotation.</text>
</comment>
<accession>A0AAE9GZU2</accession>
<reference evidence="12 14" key="1">
    <citation type="submission" date="2019-03" db="EMBL/GenBank/DDBJ databases">
        <title>Genomic Encyclopedia of Type Strains, Phase IV (KMG-IV): sequencing the most valuable type-strain genomes for metagenomic binning, comparative biology and taxonomic classification.</title>
        <authorList>
            <person name="Goeker M."/>
        </authorList>
    </citation>
    <scope>NUCLEOTIDE SEQUENCE [LARGE SCALE GENOMIC DNA]</scope>
    <source>
        <strain evidence="12 14">DSM 17474</strain>
    </source>
</reference>
<dbReference type="HAMAP" id="MF_01966">
    <property type="entry name" value="NADHX_epimerase"/>
    <property type="match status" value="1"/>
</dbReference>
<dbReference type="Proteomes" id="UP000829756">
    <property type="component" value="Chromosome"/>
</dbReference>
<dbReference type="PANTHER" id="PTHR13232">
    <property type="entry name" value="NAD(P)H-HYDRATE EPIMERASE"/>
    <property type="match status" value="1"/>
</dbReference>
<dbReference type="EMBL" id="CP091507">
    <property type="protein sequence ID" value="UOO78489.1"/>
    <property type="molecule type" value="Genomic_DNA"/>
</dbReference>
<keyword evidence="5 10" id="KW-0547">Nucleotide-binding</keyword>
<keyword evidence="4 10" id="KW-0479">Metal-binding</keyword>
<evidence type="ECO:0000256" key="8">
    <source>
        <dbReference type="ARBA" id="ARBA00023027"/>
    </source>
</evidence>
<comment type="cofactor">
    <cofactor evidence="10">
        <name>K(+)</name>
        <dbReference type="ChEBI" id="CHEBI:29103"/>
    </cofactor>
    <text evidence="10">Binds 1 potassium ion per subunit.</text>
</comment>
<dbReference type="PANTHER" id="PTHR13232:SF10">
    <property type="entry name" value="NAD(P)H-HYDRATE EPIMERASE"/>
    <property type="match status" value="1"/>
</dbReference>
<evidence type="ECO:0000256" key="4">
    <source>
        <dbReference type="ARBA" id="ARBA00022723"/>
    </source>
</evidence>
<feature type="domain" description="YjeF N-terminal" evidence="11">
    <location>
        <begin position="9"/>
        <end position="209"/>
    </location>
</feature>
<comment type="catalytic activity">
    <reaction evidence="1 10">
        <text>(6R)-NADHX = (6S)-NADHX</text>
        <dbReference type="Rhea" id="RHEA:32215"/>
        <dbReference type="ChEBI" id="CHEBI:64074"/>
        <dbReference type="ChEBI" id="CHEBI:64075"/>
        <dbReference type="EC" id="5.1.99.6"/>
    </reaction>
</comment>
<evidence type="ECO:0000313" key="15">
    <source>
        <dbReference type="Proteomes" id="UP000829756"/>
    </source>
</evidence>
<evidence type="ECO:0000256" key="3">
    <source>
        <dbReference type="ARBA" id="ARBA00012228"/>
    </source>
</evidence>
<keyword evidence="9 10" id="KW-0413">Isomerase</keyword>
<sequence length="209" mass="22051">MKVYTAAQMRAHEQMAVDAGTSFEQLMENAGGAAAADLLRRHPEPARALVVCGKGNNGGDGLVMARLLQAEGWRCDVVFVLGSELSPLAETNRRRLLNLAGISFIGAQALPGQLAQQRYDVLIEGIFGTGFAGRLPAAVADCCRLLNASDGLKVALDMPTGLNGDTGDVDADVFRAELTYTFGAYKPAHIMDAGRAVCGEIVCLDIGIQ</sequence>
<comment type="function">
    <text evidence="10">Catalyzes the epimerization of the S- and R-forms of NAD(P)HX, a damaged form of NAD(P)H that is a result of enzymatic or heat-dependent hydration. This is a prerequisite for the S-specific NAD(P)H-hydrate dehydratase to allow the repair of both epimers of NAD(P)HX.</text>
</comment>
<evidence type="ECO:0000256" key="5">
    <source>
        <dbReference type="ARBA" id="ARBA00022741"/>
    </source>
</evidence>
<protein>
    <recommendedName>
        <fullName evidence="3 10">NAD(P)H-hydrate epimerase</fullName>
        <ecNumber evidence="3 10">5.1.99.6</ecNumber>
    </recommendedName>
    <alternativeName>
        <fullName evidence="10">NAD(P)HX epimerase</fullName>
    </alternativeName>
</protein>
<reference evidence="13" key="2">
    <citation type="submission" date="2021-12" db="EMBL/GenBank/DDBJ databases">
        <authorList>
            <person name="Veyrier F.J."/>
        </authorList>
    </citation>
    <scope>NUCLEOTIDE SEQUENCE</scope>
    <source>
        <strain evidence="13">1258/02</strain>
    </source>
</reference>